<protein>
    <recommendedName>
        <fullName evidence="2">Transcription factor zinc-finger domain-containing protein</fullName>
    </recommendedName>
</protein>
<comment type="caution">
    <text evidence="3">The sequence shown here is derived from an EMBL/GenBank/DDBJ whole genome shotgun (WGS) entry which is preliminary data.</text>
</comment>
<gene>
    <name evidence="3" type="ORF">ENN51_06610</name>
</gene>
<dbReference type="Pfam" id="PF13453">
    <property type="entry name" value="Zn_ribbon_TFIIB"/>
    <property type="match status" value="1"/>
</dbReference>
<dbReference type="InterPro" id="IPR027392">
    <property type="entry name" value="TF_Znf"/>
</dbReference>
<name>A0A7V0XFB3_UNCW3</name>
<sequence length="175" mass="19451">MEAMHCPRCREPVLNEVQVGTIAVDVCPECRGTWFDTGELAATLRAGELPAELRGPTEPGPEEPRSAVLRQPRAHPAPESDLPCPRCGRVLDRYWYAAEPGRTFLVDGCRQGHGVWLDAGELELARNLLPRFAAEAEAFSRSGKLDETLGRLERQGLADRLRLEVTNIIRAWLGR</sequence>
<dbReference type="EMBL" id="DSBX01000249">
    <property type="protein sequence ID" value="HDQ99937.1"/>
    <property type="molecule type" value="Genomic_DNA"/>
</dbReference>
<evidence type="ECO:0000313" key="3">
    <source>
        <dbReference type="EMBL" id="HDQ99937.1"/>
    </source>
</evidence>
<accession>A0A7V0XFB3</accession>
<reference evidence="3" key="1">
    <citation type="journal article" date="2020" name="mSystems">
        <title>Genome- and Community-Level Interaction Insights into Carbon Utilization and Element Cycling Functions of Hydrothermarchaeota in Hydrothermal Sediment.</title>
        <authorList>
            <person name="Zhou Z."/>
            <person name="Liu Y."/>
            <person name="Xu W."/>
            <person name="Pan J."/>
            <person name="Luo Z.H."/>
            <person name="Li M."/>
        </authorList>
    </citation>
    <scope>NUCLEOTIDE SEQUENCE [LARGE SCALE GENOMIC DNA]</scope>
    <source>
        <strain evidence="3">SpSt-1182</strain>
    </source>
</reference>
<feature type="region of interest" description="Disordered" evidence="1">
    <location>
        <begin position="48"/>
        <end position="81"/>
    </location>
</feature>
<proteinExistence type="predicted"/>
<dbReference type="Proteomes" id="UP000885672">
    <property type="component" value="Unassembled WGS sequence"/>
</dbReference>
<feature type="domain" description="Transcription factor zinc-finger" evidence="2">
    <location>
        <begin position="5"/>
        <end position="44"/>
    </location>
</feature>
<evidence type="ECO:0000256" key="1">
    <source>
        <dbReference type="SAM" id="MobiDB-lite"/>
    </source>
</evidence>
<dbReference type="AlphaFoldDB" id="A0A7V0XFB3"/>
<organism evidence="3">
    <name type="scientific">candidate division WOR-3 bacterium</name>
    <dbReference type="NCBI Taxonomy" id="2052148"/>
    <lineage>
        <taxon>Bacteria</taxon>
        <taxon>Bacteria division WOR-3</taxon>
    </lineage>
</organism>
<evidence type="ECO:0000259" key="2">
    <source>
        <dbReference type="Pfam" id="PF13453"/>
    </source>
</evidence>